<dbReference type="InterPro" id="IPR000748">
    <property type="entry name" value="PsdUridine_synth_RsuA/RluB/E/F"/>
</dbReference>
<evidence type="ECO:0000256" key="7">
    <source>
        <dbReference type="SAM" id="MobiDB-lite"/>
    </source>
</evidence>
<name>A0A6A8A8V9_9HYPH</name>
<feature type="region of interest" description="Disordered" evidence="7">
    <location>
        <begin position="1"/>
        <end position="53"/>
    </location>
</feature>
<dbReference type="GO" id="GO:0120159">
    <property type="term" value="F:rRNA pseudouridine synthase activity"/>
    <property type="evidence" value="ECO:0007669"/>
    <property type="project" value="UniProtKB-ARBA"/>
</dbReference>
<feature type="compositionally biased region" description="Gly residues" evidence="7">
    <location>
        <begin position="690"/>
        <end position="733"/>
    </location>
</feature>
<dbReference type="InterPro" id="IPR050343">
    <property type="entry name" value="RsuA_PseudoU_synthase"/>
</dbReference>
<dbReference type="Proteomes" id="UP000435138">
    <property type="component" value="Unassembled WGS sequence"/>
</dbReference>
<dbReference type="InterPro" id="IPR036986">
    <property type="entry name" value="S4_RNA-bd_sf"/>
</dbReference>
<dbReference type="InterPro" id="IPR020094">
    <property type="entry name" value="TruA/RsuA/RluB/E/F_N"/>
</dbReference>
<dbReference type="Pfam" id="PF01479">
    <property type="entry name" value="S4"/>
    <property type="match status" value="1"/>
</dbReference>
<feature type="compositionally biased region" description="Basic and acidic residues" evidence="7">
    <location>
        <begin position="667"/>
        <end position="688"/>
    </location>
</feature>
<evidence type="ECO:0000256" key="1">
    <source>
        <dbReference type="ARBA" id="ARBA00000073"/>
    </source>
</evidence>
<proteinExistence type="inferred from homology"/>
<comment type="catalytic activity">
    <reaction evidence="1">
        <text>a uridine in RNA = a pseudouridine in RNA</text>
        <dbReference type="Rhea" id="RHEA:48348"/>
        <dbReference type="Rhea" id="RHEA-COMP:12068"/>
        <dbReference type="Rhea" id="RHEA-COMP:12069"/>
        <dbReference type="ChEBI" id="CHEBI:65314"/>
        <dbReference type="ChEBI" id="CHEBI:65315"/>
    </reaction>
</comment>
<dbReference type="SUPFAM" id="SSF55174">
    <property type="entry name" value="Alpha-L RNA-binding motif"/>
    <property type="match status" value="1"/>
</dbReference>
<accession>A0A6A8A8V9</accession>
<keyword evidence="3 5" id="KW-0694">RNA-binding</keyword>
<feature type="compositionally biased region" description="Low complexity" evidence="7">
    <location>
        <begin position="26"/>
        <end position="47"/>
    </location>
</feature>
<feature type="compositionally biased region" description="Basic and acidic residues" evidence="7">
    <location>
        <begin position="390"/>
        <end position="403"/>
    </location>
</feature>
<comment type="caution">
    <text evidence="9">The sequence shown here is derived from an EMBL/GenBank/DDBJ whole genome shotgun (WGS) entry which is preliminary data.</text>
</comment>
<evidence type="ECO:0000256" key="3">
    <source>
        <dbReference type="ARBA" id="ARBA00022884"/>
    </source>
</evidence>
<dbReference type="InterPro" id="IPR020103">
    <property type="entry name" value="PsdUridine_synth_cat_dom_sf"/>
</dbReference>
<dbReference type="EMBL" id="WIXI01000045">
    <property type="protein sequence ID" value="MQY47705.1"/>
    <property type="molecule type" value="Genomic_DNA"/>
</dbReference>
<dbReference type="NCBIfam" id="TIGR00093">
    <property type="entry name" value="pseudouridine synthase"/>
    <property type="match status" value="1"/>
</dbReference>
<evidence type="ECO:0000313" key="9">
    <source>
        <dbReference type="EMBL" id="MQY47705.1"/>
    </source>
</evidence>
<dbReference type="SMART" id="SM00363">
    <property type="entry name" value="S4"/>
    <property type="match status" value="1"/>
</dbReference>
<feature type="compositionally biased region" description="Basic residues" evidence="7">
    <location>
        <begin position="1"/>
        <end position="11"/>
    </location>
</feature>
<dbReference type="InterPro" id="IPR042092">
    <property type="entry name" value="PsdUridine_s_RsuA/RluB/E/F_cat"/>
</dbReference>
<evidence type="ECO:0000256" key="2">
    <source>
        <dbReference type="ARBA" id="ARBA00008348"/>
    </source>
</evidence>
<feature type="compositionally biased region" description="Basic and acidic residues" evidence="7">
    <location>
        <begin position="474"/>
        <end position="660"/>
    </location>
</feature>
<dbReference type="InterPro" id="IPR006145">
    <property type="entry name" value="PsdUridine_synth_RsuA/RluA"/>
</dbReference>
<protein>
    <recommendedName>
        <fullName evidence="6">Pseudouridine synthase</fullName>
        <ecNumber evidence="6">5.4.99.-</ecNumber>
    </recommendedName>
</protein>
<dbReference type="Pfam" id="PF00849">
    <property type="entry name" value="PseudoU_synth_2"/>
    <property type="match status" value="1"/>
</dbReference>
<organism evidence="9 10">
    <name type="scientific">Endobacterium cereale</name>
    <dbReference type="NCBI Taxonomy" id="2663029"/>
    <lineage>
        <taxon>Bacteria</taxon>
        <taxon>Pseudomonadati</taxon>
        <taxon>Pseudomonadota</taxon>
        <taxon>Alphaproteobacteria</taxon>
        <taxon>Hyphomicrobiales</taxon>
        <taxon>Rhizobiaceae</taxon>
        <taxon>Endobacterium</taxon>
    </lineage>
</organism>
<evidence type="ECO:0000256" key="4">
    <source>
        <dbReference type="ARBA" id="ARBA00023235"/>
    </source>
</evidence>
<dbReference type="RefSeq" id="WP_153355161.1">
    <property type="nucleotide sequence ID" value="NZ_JAYKOO010000007.1"/>
</dbReference>
<dbReference type="SUPFAM" id="SSF55120">
    <property type="entry name" value="Pseudouridine synthase"/>
    <property type="match status" value="1"/>
</dbReference>
<dbReference type="EC" id="5.4.99.-" evidence="6"/>
<dbReference type="Gene3D" id="3.10.290.10">
    <property type="entry name" value="RNA-binding S4 domain"/>
    <property type="match status" value="1"/>
</dbReference>
<dbReference type="InterPro" id="IPR002942">
    <property type="entry name" value="S4_RNA-bd"/>
</dbReference>
<feature type="compositionally biased region" description="Basic and acidic residues" evidence="7">
    <location>
        <begin position="320"/>
        <end position="345"/>
    </location>
</feature>
<dbReference type="InterPro" id="IPR018496">
    <property type="entry name" value="PsdUridine_synth_RsuA/RluB_CS"/>
</dbReference>
<dbReference type="PANTHER" id="PTHR47683">
    <property type="entry name" value="PSEUDOURIDINE SYNTHASE FAMILY PROTEIN-RELATED"/>
    <property type="match status" value="1"/>
</dbReference>
<sequence>MSFKDKPKRGGQKPFEREIKPRSNPKPKAAEAAPVKKAPRKLPAAPATVEAEGKPERISKILARVGVASRRDIERMIMEGRVTLNGKLLETPVVNVTFEDKIEVDGVPIRGVERTRLWLYHKPGGLVTTNSDPEGRPTVFENLPEDLPRVLSIGRLDINTEGLLLLTNDGGLSRVLELPTTGWLRRYRVRAHGEVDQAKLDALKDGIAVDGVLYGSIEATLDRAQGRNVWITMGLREGKNREIKNVLGALGLEVNRLIRVSYGPFQLGDLEEGRVIEVKGRMLRDQLGPRLIADAKANFDAPIYGNAVDAEEAPAPARGARPERSERPERAERNERPERAERSERSGWGQEKPAERRSDDRFGDKPRGPKAGGDRGPKSFGNKGPARGGFADRGRDGEGEERPKKRPALGTSRTANVWMAPGARPTTDERGRKISARSEAEQLFKKPAPQNDRPIVINRVEGDSDWIRADSPPEPERGDKRGGFGDRGDRGDRGFGDKPRGERSFGDKPRGDRSFGDKPRGERSFGDKPRGDRPFSDRPRGDRPARDGERSFDKPRGDRSFGDKPRGDRPAGDRPRSDRPYGDKPRGERSFGDKPRFDRKPREEGDRPRSDRPYGDRPQGDRPRAERPFGDKPRGDRPFSDRPRGDRPDRGGSDRGDRPARSFGGEGRSERPAGDRPYGDRPQGDRPRGGKPGGFGGGKPGFGGKPSGGRGKPGGGKPGGGKSFGGKPSGGKPGAPRSGGRPAGGKPRTPRG</sequence>
<gene>
    <name evidence="9" type="ORF">GAO09_16840</name>
</gene>
<dbReference type="PROSITE" id="PS01149">
    <property type="entry name" value="PSI_RSU"/>
    <property type="match status" value="1"/>
</dbReference>
<dbReference type="GO" id="GO:0003723">
    <property type="term" value="F:RNA binding"/>
    <property type="evidence" value="ECO:0007669"/>
    <property type="project" value="UniProtKB-KW"/>
</dbReference>
<evidence type="ECO:0000256" key="6">
    <source>
        <dbReference type="RuleBase" id="RU003887"/>
    </source>
</evidence>
<dbReference type="GO" id="GO:0000455">
    <property type="term" value="P:enzyme-directed rRNA pseudouridine synthesis"/>
    <property type="evidence" value="ECO:0007669"/>
    <property type="project" value="UniProtKB-ARBA"/>
</dbReference>
<feature type="region of interest" description="Disordered" evidence="7">
    <location>
        <begin position="308"/>
        <end position="752"/>
    </location>
</feature>
<dbReference type="Gene3D" id="3.30.70.1560">
    <property type="entry name" value="Alpha-L RNA-binding motif"/>
    <property type="match status" value="1"/>
</dbReference>
<feature type="domain" description="RNA-binding S4" evidence="8">
    <location>
        <begin position="56"/>
        <end position="113"/>
    </location>
</feature>
<feature type="compositionally biased region" description="Low complexity" evidence="7">
    <location>
        <begin position="734"/>
        <end position="752"/>
    </location>
</feature>
<reference evidence="9 10" key="1">
    <citation type="submission" date="2019-11" db="EMBL/GenBank/DDBJ databases">
        <title>Genome analysis of Rhizobacterium cereale a novel genus and species isolated from maize roots in North Spain.</title>
        <authorList>
            <person name="Menendez E."/>
            <person name="Flores-Felix J.D."/>
            <person name="Ramirez-Bahena M.-H."/>
            <person name="Igual J.M."/>
            <person name="Garcia-Fraile P."/>
            <person name="Peix A."/>
            <person name="Velazquez E."/>
        </authorList>
    </citation>
    <scope>NUCLEOTIDE SEQUENCE [LARGE SCALE GENOMIC DNA]</scope>
    <source>
        <strain evidence="9 10">RZME27</strain>
    </source>
</reference>
<feature type="compositionally biased region" description="Basic and acidic residues" evidence="7">
    <location>
        <begin position="426"/>
        <end position="444"/>
    </location>
</feature>
<keyword evidence="10" id="KW-1185">Reference proteome</keyword>
<dbReference type="CDD" id="cd00165">
    <property type="entry name" value="S4"/>
    <property type="match status" value="1"/>
</dbReference>
<dbReference type="PANTHER" id="PTHR47683:SF3">
    <property type="entry name" value="RIBOSOMAL LARGE SUBUNIT PSEUDOURIDINE SYNTHASE B"/>
    <property type="match status" value="1"/>
</dbReference>
<evidence type="ECO:0000259" key="8">
    <source>
        <dbReference type="SMART" id="SM00363"/>
    </source>
</evidence>
<dbReference type="AlphaFoldDB" id="A0A6A8A8V9"/>
<dbReference type="PROSITE" id="PS50889">
    <property type="entry name" value="S4"/>
    <property type="match status" value="1"/>
</dbReference>
<dbReference type="Gene3D" id="3.30.70.580">
    <property type="entry name" value="Pseudouridine synthase I, catalytic domain, N-terminal subdomain"/>
    <property type="match status" value="1"/>
</dbReference>
<keyword evidence="4 6" id="KW-0413">Isomerase</keyword>
<evidence type="ECO:0000313" key="10">
    <source>
        <dbReference type="Proteomes" id="UP000435138"/>
    </source>
</evidence>
<evidence type="ECO:0000256" key="5">
    <source>
        <dbReference type="PROSITE-ProRule" id="PRU00182"/>
    </source>
</evidence>
<feature type="compositionally biased region" description="Basic and acidic residues" evidence="7">
    <location>
        <begin position="352"/>
        <end position="377"/>
    </location>
</feature>
<comment type="similarity">
    <text evidence="2 6">Belongs to the pseudouridine synthase RsuA family.</text>
</comment>